<dbReference type="EMBL" id="SRRM01000002">
    <property type="protein sequence ID" value="TKY90233.1"/>
    <property type="molecule type" value="Genomic_DNA"/>
</dbReference>
<evidence type="ECO:0000256" key="1">
    <source>
        <dbReference type="SAM" id="MobiDB-lite"/>
    </source>
</evidence>
<feature type="region of interest" description="Disordered" evidence="1">
    <location>
        <begin position="241"/>
        <end position="284"/>
    </location>
</feature>
<evidence type="ECO:0000313" key="3">
    <source>
        <dbReference type="Proteomes" id="UP000306050"/>
    </source>
</evidence>
<dbReference type="AlphaFoldDB" id="A0A4U7KZJ0"/>
<dbReference type="RefSeq" id="XP_029742218.1">
    <property type="nucleotide sequence ID" value="XM_029880832.1"/>
</dbReference>
<feature type="region of interest" description="Disordered" evidence="1">
    <location>
        <begin position="124"/>
        <end position="152"/>
    </location>
</feature>
<name>A0A4U7KZJ0_9BASI</name>
<feature type="compositionally biased region" description="Basic residues" evidence="1">
    <location>
        <begin position="252"/>
        <end position="262"/>
    </location>
</feature>
<dbReference type="Proteomes" id="UP000306050">
    <property type="component" value="Chromosome SGRAM_1"/>
</dbReference>
<dbReference type="KEGG" id="sgra:EX895_000231"/>
<feature type="region of interest" description="Disordered" evidence="1">
    <location>
        <begin position="328"/>
        <end position="390"/>
    </location>
</feature>
<proteinExistence type="predicted"/>
<reference evidence="2 3" key="1">
    <citation type="submission" date="2019-05" db="EMBL/GenBank/DDBJ databases">
        <title>Sporisorium graminicola CBS 10092 draft sequencing and annotation.</title>
        <authorList>
            <person name="Solano-Gonzalez S."/>
            <person name="Caddick M.X."/>
            <person name="Darby A."/>
        </authorList>
    </citation>
    <scope>NUCLEOTIDE SEQUENCE [LARGE SCALE GENOMIC DNA]</scope>
    <source>
        <strain evidence="2 3">CBS 10092</strain>
    </source>
</reference>
<sequence length="492" mass="53282">MVSHCYSTPAPSYNDPVFVRTHFLGRVASDGSGLDYQHELMKRRSSRHSEFNRWTANWLTPVTYTMDYDSDETSDTDDDVFDRHSQPANTNSKPTQHLRSRSSTLPIVDSSVAVAGPVEIARARSMTAPASSSSSSSSFESRDLRKNKTTVGSETRLMPARPLSINTAQPLRMPSPNVLDMTDELSLPISVPSPLAAVDPSPKIGSPTVVRIECSESDGSCHGDAGDQDPEAQLAAGIIRLREQRRSASSKPQRRSASKRRASMASPNSITASLPSVSDDADSDDAQSRAIRTYGGNFVLRLAEMVLDFGSSALERLVVITSDGAIEEDDSMVPTRPSPLEPRRRSSTTPKQLSAEAGELLRRRRERTGSVLSSDSTPSDSESSPRTTLTRSWSVPKLLTMPLFNPNASLQALSSSTFSTPSTPTSAPAHLHPSFGFTAISAKPTTAKDEYQELNSFDDVATCFGRHSASHLSHSTNVVGSDARAVSPLWKQ</sequence>
<feature type="compositionally biased region" description="Low complexity" evidence="1">
    <location>
        <begin position="369"/>
        <end position="388"/>
    </location>
</feature>
<feature type="region of interest" description="Disordered" evidence="1">
    <location>
        <begin position="70"/>
        <end position="104"/>
    </location>
</feature>
<gene>
    <name evidence="2" type="ORF">EX895_000231</name>
</gene>
<feature type="compositionally biased region" description="Polar residues" evidence="1">
    <location>
        <begin position="86"/>
        <end position="104"/>
    </location>
</feature>
<dbReference type="GeneID" id="40723126"/>
<keyword evidence="3" id="KW-1185">Reference proteome</keyword>
<protein>
    <submittedName>
        <fullName evidence="2">Uncharacterized protein</fullName>
    </submittedName>
</protein>
<feature type="compositionally biased region" description="Low complexity" evidence="1">
    <location>
        <begin position="263"/>
        <end position="278"/>
    </location>
</feature>
<feature type="compositionally biased region" description="Acidic residues" evidence="1">
    <location>
        <begin position="70"/>
        <end position="80"/>
    </location>
</feature>
<dbReference type="OrthoDB" id="2555336at2759"/>
<organism evidence="2 3">
    <name type="scientific">Sporisorium graminicola</name>
    <dbReference type="NCBI Taxonomy" id="280036"/>
    <lineage>
        <taxon>Eukaryota</taxon>
        <taxon>Fungi</taxon>
        <taxon>Dikarya</taxon>
        <taxon>Basidiomycota</taxon>
        <taxon>Ustilaginomycotina</taxon>
        <taxon>Ustilaginomycetes</taxon>
        <taxon>Ustilaginales</taxon>
        <taxon>Ustilaginaceae</taxon>
        <taxon>Sporisorium</taxon>
    </lineage>
</organism>
<accession>A0A4U7KZJ0</accession>
<comment type="caution">
    <text evidence="2">The sequence shown here is derived from an EMBL/GenBank/DDBJ whole genome shotgun (WGS) entry which is preliminary data.</text>
</comment>
<evidence type="ECO:0000313" key="2">
    <source>
        <dbReference type="EMBL" id="TKY90233.1"/>
    </source>
</evidence>